<evidence type="ECO:0000313" key="2">
    <source>
        <dbReference type="Proteomes" id="UP000186104"/>
    </source>
</evidence>
<evidence type="ECO:0000313" key="1">
    <source>
        <dbReference type="EMBL" id="ANI90881.1"/>
    </source>
</evidence>
<dbReference type="Proteomes" id="UP000186104">
    <property type="component" value="Chromosome"/>
</dbReference>
<gene>
    <name evidence="1" type="ORF">BJL86_0070</name>
</gene>
<name>A0A173LHE5_9ACTN</name>
<dbReference type="AlphaFoldDB" id="A0A173LHE5"/>
<dbReference type="EMBL" id="CP015961">
    <property type="protein sequence ID" value="ANI90881.1"/>
    <property type="molecule type" value="Genomic_DNA"/>
</dbReference>
<protein>
    <submittedName>
        <fullName evidence="1">Uncharacterized protein</fullName>
    </submittedName>
</protein>
<keyword evidence="2" id="KW-1185">Reference proteome</keyword>
<sequence>MVVVPFNSPPESLTNIHAGVWLVDYVDDGGRIRFVDGIAQGVTDWPRVLDAADPGAAEVKKCLPWIESR</sequence>
<proteinExistence type="predicted"/>
<dbReference type="KEGG" id="dtm:BJL86_0070"/>
<reference evidence="1 2" key="1">
    <citation type="submission" date="2016-06" db="EMBL/GenBank/DDBJ databases">
        <title>Complete genome sequence of a saline-alkali tolerant type strain Dietzia timorensis ID05-A0528T.</title>
        <authorList>
            <person name="Wu X."/>
        </authorList>
    </citation>
    <scope>NUCLEOTIDE SEQUENCE [LARGE SCALE GENOMIC DNA]</scope>
    <source>
        <strain evidence="1 2">ID05-A0528</strain>
    </source>
</reference>
<organism evidence="1 2">
    <name type="scientific">Dietzia timorensis</name>
    <dbReference type="NCBI Taxonomy" id="499555"/>
    <lineage>
        <taxon>Bacteria</taxon>
        <taxon>Bacillati</taxon>
        <taxon>Actinomycetota</taxon>
        <taxon>Actinomycetes</taxon>
        <taxon>Mycobacteriales</taxon>
        <taxon>Dietziaceae</taxon>
        <taxon>Dietzia</taxon>
    </lineage>
</organism>
<accession>A0A173LHE5</accession>